<comment type="catalytic activity">
    <reaction evidence="1 11">
        <text>1-(5-phospho-beta-D-ribosyl)-5'-AMP + H2O = 1-(5-phospho-beta-D-ribosyl)-5-[(5-phospho-beta-D-ribosylamino)methylideneamino]imidazole-4-carboxamide</text>
        <dbReference type="Rhea" id="RHEA:20049"/>
        <dbReference type="ChEBI" id="CHEBI:15377"/>
        <dbReference type="ChEBI" id="CHEBI:58435"/>
        <dbReference type="ChEBI" id="CHEBI:59457"/>
        <dbReference type="EC" id="3.5.4.19"/>
    </reaction>
</comment>
<dbReference type="HAMAP" id="MF_01021">
    <property type="entry name" value="HisI"/>
    <property type="match status" value="1"/>
</dbReference>
<evidence type="ECO:0000256" key="3">
    <source>
        <dbReference type="ARBA" id="ARBA00005169"/>
    </source>
</evidence>
<dbReference type="Gene3D" id="3.10.20.810">
    <property type="entry name" value="Phosphoribosyl-AMP cyclohydrolase"/>
    <property type="match status" value="1"/>
</dbReference>
<comment type="subcellular location">
    <subcellularLocation>
        <location evidence="11">Cytoplasm</location>
    </subcellularLocation>
</comment>
<feature type="binding site" evidence="11">
    <location>
        <position position="92"/>
    </location>
    <ligand>
        <name>Mg(2+)</name>
        <dbReference type="ChEBI" id="CHEBI:18420"/>
    </ligand>
</feature>
<feature type="binding site" evidence="11">
    <location>
        <position position="96"/>
    </location>
    <ligand>
        <name>Mg(2+)</name>
        <dbReference type="ChEBI" id="CHEBI:18420"/>
    </ligand>
</feature>
<organism evidence="13 14">
    <name type="scientific">Polymorphum gilvum (strain LMG 25793 / CGMCC 1.9160 / SL003B-26A1)</name>
    <dbReference type="NCBI Taxonomy" id="991905"/>
    <lineage>
        <taxon>Bacteria</taxon>
        <taxon>Pseudomonadati</taxon>
        <taxon>Pseudomonadota</taxon>
        <taxon>Alphaproteobacteria</taxon>
        <taxon>Rhodobacterales</taxon>
        <taxon>Paracoccaceae</taxon>
        <taxon>Polymorphum</taxon>
    </lineage>
</organism>
<dbReference type="GO" id="GO:0000287">
    <property type="term" value="F:magnesium ion binding"/>
    <property type="evidence" value="ECO:0007669"/>
    <property type="project" value="UniProtKB-UniRule"/>
</dbReference>
<dbReference type="OrthoDB" id="9795769at2"/>
<dbReference type="Proteomes" id="UP000008130">
    <property type="component" value="Chromosome"/>
</dbReference>
<comment type="similarity">
    <text evidence="11">Belongs to the PRA-CH family.</text>
</comment>
<protein>
    <recommendedName>
        <fullName evidence="11">Phosphoribosyl-AMP cyclohydrolase</fullName>
        <shortName evidence="11">PRA-CH</shortName>
        <ecNumber evidence="11">3.5.4.19</ecNumber>
    </recommendedName>
</protein>
<keyword evidence="11" id="KW-0862">Zinc</keyword>
<dbReference type="NCBIfam" id="NF000768">
    <property type="entry name" value="PRK00051.1"/>
    <property type="match status" value="1"/>
</dbReference>
<evidence type="ECO:0000256" key="1">
    <source>
        <dbReference type="ARBA" id="ARBA00000024"/>
    </source>
</evidence>
<dbReference type="PATRIC" id="fig|991905.3.peg.1684"/>
<dbReference type="EC" id="3.5.4.19" evidence="11"/>
<dbReference type="GO" id="GO:0000105">
    <property type="term" value="P:L-histidine biosynthetic process"/>
    <property type="evidence" value="ECO:0007669"/>
    <property type="project" value="UniProtKB-UniRule"/>
</dbReference>
<comment type="subunit">
    <text evidence="11">Homodimer.</text>
</comment>
<accession>F2J525</accession>
<evidence type="ECO:0000256" key="11">
    <source>
        <dbReference type="HAMAP-Rule" id="MF_01021"/>
    </source>
</evidence>
<feature type="domain" description="Phosphoribosyl-AMP cyclohydrolase" evidence="12">
    <location>
        <begin position="45"/>
        <end position="120"/>
    </location>
</feature>
<evidence type="ECO:0000256" key="6">
    <source>
        <dbReference type="ARBA" id="ARBA00008299"/>
    </source>
</evidence>
<dbReference type="GO" id="GO:0004635">
    <property type="term" value="F:phosphoribosyl-AMP cyclohydrolase activity"/>
    <property type="evidence" value="ECO:0007669"/>
    <property type="project" value="UniProtKB-UniRule"/>
</dbReference>
<keyword evidence="10 11" id="KW-0368">Histidine biosynthesis</keyword>
<dbReference type="GO" id="GO:0005737">
    <property type="term" value="C:cytoplasm"/>
    <property type="evidence" value="ECO:0007669"/>
    <property type="project" value="UniProtKB-SubCell"/>
</dbReference>
<dbReference type="FunFam" id="3.10.20.810:FF:000001">
    <property type="entry name" value="Histidine biosynthesis bifunctional protein HisIE"/>
    <property type="match status" value="1"/>
</dbReference>
<evidence type="ECO:0000256" key="5">
    <source>
        <dbReference type="ARBA" id="ARBA00007731"/>
    </source>
</evidence>
<feature type="binding site" evidence="11">
    <location>
        <position position="111"/>
    </location>
    <ligand>
        <name>Zn(2+)</name>
        <dbReference type="ChEBI" id="CHEBI:29105"/>
        <note>ligand shared between dimeric partners</note>
    </ligand>
</feature>
<dbReference type="SUPFAM" id="SSF141734">
    <property type="entry name" value="HisI-like"/>
    <property type="match status" value="1"/>
</dbReference>
<proteinExistence type="inferred from homology"/>
<gene>
    <name evidence="11" type="primary">hisI</name>
    <name evidence="13" type="ordered locus">SL003B_1639</name>
</gene>
<dbReference type="UniPathway" id="UPA00031">
    <property type="reaction ID" value="UER00008"/>
</dbReference>
<evidence type="ECO:0000313" key="13">
    <source>
        <dbReference type="EMBL" id="ADZ70067.1"/>
    </source>
</evidence>
<evidence type="ECO:0000256" key="10">
    <source>
        <dbReference type="ARBA" id="ARBA00023102"/>
    </source>
</evidence>
<feature type="binding site" evidence="11">
    <location>
        <position position="93"/>
    </location>
    <ligand>
        <name>Zn(2+)</name>
        <dbReference type="ChEBI" id="CHEBI:29105"/>
        <note>ligand shared between dimeric partners</note>
    </ligand>
</feature>
<dbReference type="Pfam" id="PF01502">
    <property type="entry name" value="PRA-CH"/>
    <property type="match status" value="1"/>
</dbReference>
<dbReference type="eggNOG" id="COG0139">
    <property type="taxonomic scope" value="Bacteria"/>
</dbReference>
<evidence type="ECO:0000256" key="8">
    <source>
        <dbReference type="ARBA" id="ARBA00022605"/>
    </source>
</evidence>
<feature type="binding site" evidence="11">
    <location>
        <position position="118"/>
    </location>
    <ligand>
        <name>Zn(2+)</name>
        <dbReference type="ChEBI" id="CHEBI:29105"/>
        <note>ligand shared between dimeric partners</note>
    </ligand>
</feature>
<dbReference type="InterPro" id="IPR026660">
    <property type="entry name" value="PRA-CH"/>
</dbReference>
<dbReference type="Gene3D" id="4.10.80.70">
    <property type="match status" value="1"/>
</dbReference>
<keyword evidence="8 11" id="KW-0028">Amino-acid biosynthesis</keyword>
<dbReference type="GO" id="GO:0008270">
    <property type="term" value="F:zinc ion binding"/>
    <property type="evidence" value="ECO:0007669"/>
    <property type="project" value="UniProtKB-UniRule"/>
</dbReference>
<comment type="cofactor">
    <cofactor evidence="11">
        <name>Mg(2+)</name>
        <dbReference type="ChEBI" id="CHEBI:18420"/>
    </cofactor>
    <text evidence="11">Binds 1 Mg(2+) ion per subunit.</text>
</comment>
<name>F2J525_POLGS</name>
<dbReference type="STRING" id="991905.SL003B_1639"/>
<sequence length="153" mass="16928">MTTSSFSPRGSKQEIESGTAFQPKFDENGLIPAVVTDAGSGELLMVGYMNEEALRRTVETGEAWYWSRSRGEYWKKGGTSGQVQTVREIRTDCDQDAIWLKVDVAGNGATCHVGYRSCFYRAVRRNDDGGVTLALVEPEKVYDPGEVYGRDQG</sequence>
<dbReference type="InterPro" id="IPR002496">
    <property type="entry name" value="PRib_AMP_CycHydrolase_dom"/>
</dbReference>
<dbReference type="PANTHER" id="PTHR42945:SF1">
    <property type="entry name" value="HISTIDINE BIOSYNTHESIS BIFUNCTIONAL PROTEIN HIS7"/>
    <property type="match status" value="1"/>
</dbReference>
<keyword evidence="11" id="KW-0479">Metal-binding</keyword>
<comment type="pathway">
    <text evidence="3 11">Amino-acid biosynthesis; L-histidine biosynthesis; L-histidine from 5-phospho-alpha-D-ribose 1-diphosphate: step 3/9.</text>
</comment>
<evidence type="ECO:0000256" key="7">
    <source>
        <dbReference type="ARBA" id="ARBA00022490"/>
    </source>
</evidence>
<evidence type="ECO:0000256" key="2">
    <source>
        <dbReference type="ARBA" id="ARBA00001460"/>
    </source>
</evidence>
<evidence type="ECO:0000259" key="12">
    <source>
        <dbReference type="Pfam" id="PF01502"/>
    </source>
</evidence>
<dbReference type="HOGENOM" id="CLU_048577_5_0_5"/>
<comment type="cofactor">
    <cofactor evidence="11">
        <name>Zn(2+)</name>
        <dbReference type="ChEBI" id="CHEBI:29105"/>
    </cofactor>
    <text evidence="11">Binds 1 zinc ion per subunit.</text>
</comment>
<comment type="similarity">
    <text evidence="5">In the C-terminal section; belongs to the PRA-PH family.</text>
</comment>
<evidence type="ECO:0000256" key="4">
    <source>
        <dbReference type="ARBA" id="ARBA00005204"/>
    </source>
</evidence>
<keyword evidence="7 11" id="KW-0963">Cytoplasm</keyword>
<dbReference type="InterPro" id="IPR038019">
    <property type="entry name" value="PRib_AMP_CycHydrolase_sf"/>
</dbReference>
<evidence type="ECO:0000313" key="14">
    <source>
        <dbReference type="Proteomes" id="UP000008130"/>
    </source>
</evidence>
<evidence type="ECO:0000256" key="9">
    <source>
        <dbReference type="ARBA" id="ARBA00022801"/>
    </source>
</evidence>
<keyword evidence="14" id="KW-1185">Reference proteome</keyword>
<feature type="binding site" evidence="11">
    <location>
        <position position="94"/>
    </location>
    <ligand>
        <name>Mg(2+)</name>
        <dbReference type="ChEBI" id="CHEBI:18420"/>
    </ligand>
</feature>
<comment type="catalytic activity">
    <reaction evidence="2">
        <text>1-(5-phospho-beta-D-ribosyl)-ATP + H2O = 1-(5-phospho-beta-D-ribosyl)-5'-AMP + diphosphate + H(+)</text>
        <dbReference type="Rhea" id="RHEA:22828"/>
        <dbReference type="ChEBI" id="CHEBI:15377"/>
        <dbReference type="ChEBI" id="CHEBI:15378"/>
        <dbReference type="ChEBI" id="CHEBI:33019"/>
        <dbReference type="ChEBI" id="CHEBI:59457"/>
        <dbReference type="ChEBI" id="CHEBI:73183"/>
        <dbReference type="EC" id="3.6.1.31"/>
    </reaction>
</comment>
<comment type="pathway">
    <text evidence="4">Amino-acid biosynthesis; L-histidine biosynthesis; L-histidine from 5-phospho-alpha-D-ribose 1-diphosphate: step 2/9.</text>
</comment>
<comment type="function">
    <text evidence="11">Catalyzes the hydrolysis of the adenine ring of phosphoribosyl-AMP.</text>
</comment>
<comment type="similarity">
    <text evidence="6">In the N-terminal section; belongs to the PRA-CH family.</text>
</comment>
<dbReference type="KEGG" id="pgv:SL003B_1639"/>
<dbReference type="GO" id="GO:0004636">
    <property type="term" value="F:phosphoribosyl-ATP diphosphatase activity"/>
    <property type="evidence" value="ECO:0007669"/>
    <property type="project" value="UniProtKB-EC"/>
</dbReference>
<dbReference type="AlphaFoldDB" id="F2J525"/>
<reference evidence="13 14" key="1">
    <citation type="journal article" date="2011" name="J. Bacteriol.">
        <title>Complete genome sequence of Polymorphum gilvum SL003B-26A1T, a crude oil-degrading bacterium from oil-polluted saline soil.</title>
        <authorList>
            <person name="Li S.G."/>
            <person name="Tang Y.Q."/>
            <person name="Nie Y."/>
            <person name="Cai M."/>
            <person name="Wu X.L."/>
        </authorList>
    </citation>
    <scope>NUCLEOTIDE SEQUENCE [LARGE SCALE GENOMIC DNA]</scope>
    <source>
        <strain evidence="14">LMG 25793 / CGMCC 1.9160 / SL003B-26A1</strain>
    </source>
</reference>
<keyword evidence="11" id="KW-0460">Magnesium</keyword>
<keyword evidence="9 11" id="KW-0378">Hydrolase</keyword>
<dbReference type="RefSeq" id="WP_013652384.1">
    <property type="nucleotide sequence ID" value="NC_015259.1"/>
</dbReference>
<dbReference type="EMBL" id="CP002568">
    <property type="protein sequence ID" value="ADZ70067.1"/>
    <property type="molecule type" value="Genomic_DNA"/>
</dbReference>
<dbReference type="PANTHER" id="PTHR42945">
    <property type="entry name" value="HISTIDINE BIOSYNTHESIS BIFUNCTIONAL PROTEIN"/>
    <property type="match status" value="1"/>
</dbReference>